<gene>
    <name evidence="1" type="ORF">C4D60_Mb02t05560</name>
</gene>
<evidence type="ECO:0000313" key="1">
    <source>
        <dbReference type="EMBL" id="THU44263.1"/>
    </source>
</evidence>
<dbReference type="Proteomes" id="UP000317650">
    <property type="component" value="Chromosome 2"/>
</dbReference>
<dbReference type="AlphaFoldDB" id="A0A4S8I8H1"/>
<dbReference type="STRING" id="52838.A0A4S8I8H1"/>
<dbReference type="GO" id="GO:0045271">
    <property type="term" value="C:respiratory chain complex I"/>
    <property type="evidence" value="ECO:0007669"/>
    <property type="project" value="InterPro"/>
</dbReference>
<sequence>MLDVNPHLDLYNYQFRVHVDAIRVRPGNVPAHSVAGLCYGLESRHRLVDLIEGEGSMGGGGGHGESTTYKGFTIHHPKRWHVVTGKGLCAIMWVGVILGKDMVTTLMTMGMNMRRLTSVLIEATEGVQLVSLECLPNKVDSDILNEFDDLFKESSLLVAKGSNGHSPK</sequence>
<dbReference type="EMBL" id="PYDT01000011">
    <property type="protein sequence ID" value="THU44263.1"/>
    <property type="molecule type" value="Genomic_DNA"/>
</dbReference>
<dbReference type="PANTHER" id="PTHR36987:SF1">
    <property type="entry name" value="NADH DEHYDROGENASE [UBIQUINONE] 1 BETA SUBCOMPLEX SUBUNIT 2"/>
    <property type="match status" value="1"/>
</dbReference>
<organism evidence="1 2">
    <name type="scientific">Musa balbisiana</name>
    <name type="common">Banana</name>
    <dbReference type="NCBI Taxonomy" id="52838"/>
    <lineage>
        <taxon>Eukaryota</taxon>
        <taxon>Viridiplantae</taxon>
        <taxon>Streptophyta</taxon>
        <taxon>Embryophyta</taxon>
        <taxon>Tracheophyta</taxon>
        <taxon>Spermatophyta</taxon>
        <taxon>Magnoliopsida</taxon>
        <taxon>Liliopsida</taxon>
        <taxon>Zingiberales</taxon>
        <taxon>Musaceae</taxon>
        <taxon>Musa</taxon>
    </lineage>
</organism>
<accession>A0A4S8I8H1</accession>
<evidence type="ECO:0000313" key="2">
    <source>
        <dbReference type="Proteomes" id="UP000317650"/>
    </source>
</evidence>
<dbReference type="PANTHER" id="PTHR36987">
    <property type="entry name" value="NADH DEHYDROGENASE [UBIQUINONE] 1 BETA SUBCOMPLEX SUBUNIT 2-LIKE"/>
    <property type="match status" value="1"/>
</dbReference>
<proteinExistence type="predicted"/>
<reference evidence="1 2" key="1">
    <citation type="journal article" date="2019" name="Nat. Plants">
        <title>Genome sequencing of Musa balbisiana reveals subgenome evolution and function divergence in polyploid bananas.</title>
        <authorList>
            <person name="Yao X."/>
        </authorList>
    </citation>
    <scope>NUCLEOTIDE SEQUENCE [LARGE SCALE GENOMIC DNA]</scope>
    <source>
        <strain evidence="2">cv. DH-PKW</strain>
        <tissue evidence="1">Leaves</tissue>
    </source>
</reference>
<protein>
    <submittedName>
        <fullName evidence="1">Uncharacterized protein</fullName>
    </submittedName>
</protein>
<name>A0A4S8I8H1_MUSBA</name>
<keyword evidence="2" id="KW-1185">Reference proteome</keyword>
<comment type="caution">
    <text evidence="1">The sequence shown here is derived from an EMBL/GenBank/DDBJ whole genome shotgun (WGS) entry which is preliminary data.</text>
</comment>
<dbReference type="InterPro" id="IPR044980">
    <property type="entry name" value="NDUFB2_plant/fungi"/>
</dbReference>
<dbReference type="GO" id="GO:0005743">
    <property type="term" value="C:mitochondrial inner membrane"/>
    <property type="evidence" value="ECO:0007669"/>
    <property type="project" value="InterPro"/>
</dbReference>